<name>A0A1W1YJ09_9MICO</name>
<gene>
    <name evidence="8" type="ORF">SAMN06296429_10275</name>
</gene>
<feature type="transmembrane region" description="Helical" evidence="6">
    <location>
        <begin position="270"/>
        <end position="288"/>
    </location>
</feature>
<proteinExistence type="inferred from homology"/>
<dbReference type="PANTHER" id="PTHR32322:SF2">
    <property type="entry name" value="EAMA DOMAIN-CONTAINING PROTEIN"/>
    <property type="match status" value="1"/>
</dbReference>
<dbReference type="GO" id="GO:0016020">
    <property type="term" value="C:membrane"/>
    <property type="evidence" value="ECO:0007669"/>
    <property type="project" value="UniProtKB-SubCell"/>
</dbReference>
<evidence type="ECO:0000256" key="6">
    <source>
        <dbReference type="SAM" id="Phobius"/>
    </source>
</evidence>
<feature type="transmembrane region" description="Helical" evidence="6">
    <location>
        <begin position="179"/>
        <end position="201"/>
    </location>
</feature>
<dbReference type="InterPro" id="IPR037185">
    <property type="entry name" value="EmrE-like"/>
</dbReference>
<dbReference type="Proteomes" id="UP000192634">
    <property type="component" value="Unassembled WGS sequence"/>
</dbReference>
<dbReference type="OrthoDB" id="5430053at2"/>
<feature type="transmembrane region" description="Helical" evidence="6">
    <location>
        <begin position="152"/>
        <end position="172"/>
    </location>
</feature>
<keyword evidence="4 6" id="KW-1133">Transmembrane helix</keyword>
<evidence type="ECO:0000256" key="5">
    <source>
        <dbReference type="ARBA" id="ARBA00023136"/>
    </source>
</evidence>
<comment type="subcellular location">
    <subcellularLocation>
        <location evidence="1">Membrane</location>
        <topology evidence="1">Multi-pass membrane protein</topology>
    </subcellularLocation>
</comment>
<evidence type="ECO:0000313" key="9">
    <source>
        <dbReference type="Proteomes" id="UP000192634"/>
    </source>
</evidence>
<dbReference type="EMBL" id="FWXN01000002">
    <property type="protein sequence ID" value="SMC36106.1"/>
    <property type="molecule type" value="Genomic_DNA"/>
</dbReference>
<evidence type="ECO:0000256" key="4">
    <source>
        <dbReference type="ARBA" id="ARBA00022989"/>
    </source>
</evidence>
<evidence type="ECO:0000313" key="8">
    <source>
        <dbReference type="EMBL" id="SMC36106.1"/>
    </source>
</evidence>
<accession>A0A1W1YJ09</accession>
<evidence type="ECO:0000256" key="3">
    <source>
        <dbReference type="ARBA" id="ARBA00022692"/>
    </source>
</evidence>
<reference evidence="8 9" key="1">
    <citation type="submission" date="2017-04" db="EMBL/GenBank/DDBJ databases">
        <authorList>
            <person name="Afonso C.L."/>
            <person name="Miller P.J."/>
            <person name="Scott M.A."/>
            <person name="Spackman E."/>
            <person name="Goraichik I."/>
            <person name="Dimitrov K.M."/>
            <person name="Suarez D.L."/>
            <person name="Swayne D.E."/>
        </authorList>
    </citation>
    <scope>NUCLEOTIDE SEQUENCE [LARGE SCALE GENOMIC DNA]</scope>
    <source>
        <strain evidence="8 9">CGMCC 1.12511</strain>
    </source>
</reference>
<comment type="similarity">
    <text evidence="2">Belongs to the EamA transporter family.</text>
</comment>
<dbReference type="InterPro" id="IPR050638">
    <property type="entry name" value="AA-Vitamin_Transporters"/>
</dbReference>
<feature type="domain" description="EamA" evidence="7">
    <location>
        <begin position="22"/>
        <end position="143"/>
    </location>
</feature>
<feature type="transmembrane region" description="Helical" evidence="6">
    <location>
        <begin position="129"/>
        <end position="146"/>
    </location>
</feature>
<feature type="transmembrane region" description="Helical" evidence="6">
    <location>
        <begin position="100"/>
        <end position="120"/>
    </location>
</feature>
<protein>
    <submittedName>
        <fullName evidence="8">Probable blue pigment (Indigoidine) exporter</fullName>
    </submittedName>
</protein>
<feature type="transmembrane region" description="Helical" evidence="6">
    <location>
        <begin position="245"/>
        <end position="264"/>
    </location>
</feature>
<evidence type="ECO:0000256" key="2">
    <source>
        <dbReference type="ARBA" id="ARBA00007362"/>
    </source>
</evidence>
<dbReference type="Gene3D" id="1.10.3730.20">
    <property type="match status" value="1"/>
</dbReference>
<evidence type="ECO:0000259" key="7">
    <source>
        <dbReference type="Pfam" id="PF00892"/>
    </source>
</evidence>
<feature type="transmembrane region" description="Helical" evidence="6">
    <location>
        <begin position="70"/>
        <end position="94"/>
    </location>
</feature>
<evidence type="ECO:0000256" key="1">
    <source>
        <dbReference type="ARBA" id="ARBA00004141"/>
    </source>
</evidence>
<feature type="domain" description="EamA" evidence="7">
    <location>
        <begin position="154"/>
        <end position="284"/>
    </location>
</feature>
<dbReference type="SUPFAM" id="SSF103481">
    <property type="entry name" value="Multidrug resistance efflux transporter EmrE"/>
    <property type="match status" value="2"/>
</dbReference>
<dbReference type="Pfam" id="PF00892">
    <property type="entry name" value="EamA"/>
    <property type="match status" value="2"/>
</dbReference>
<keyword evidence="5 6" id="KW-0472">Membrane</keyword>
<keyword evidence="3 6" id="KW-0812">Transmembrane</keyword>
<dbReference type="PANTHER" id="PTHR32322">
    <property type="entry name" value="INNER MEMBRANE TRANSPORTER"/>
    <property type="match status" value="1"/>
</dbReference>
<dbReference type="InterPro" id="IPR000620">
    <property type="entry name" value="EamA_dom"/>
</dbReference>
<sequence length="301" mass="30944">MILLTHETIRCRNINRPHVTAIAPVTWGTTYLVTTELLPSGHPLWSGELRALPAGLIALALGRTLPTGAWWWRSVVLGTLNIGAFFPLLFLAAYTLPGGVAGIFGAAGPLIVALLALALLGERVTARRIVWGLLAVLGVTAMVLGPERGLDPVGVAAGAGSAASMALGTVLSKRWAPPVGAVAFTGWQLTGGGLVMLPLTLGVEGAPPPLDAMALLGYGWLALVGGLLAYVLWFRGIGRMPAGVASFLPILSPLVAAALGWAVLGEGLTPVQAVGFALALVAVVAAQWRPRAARPPRVVAA</sequence>
<dbReference type="AlphaFoldDB" id="A0A1W1YJ09"/>
<feature type="transmembrane region" description="Helical" evidence="6">
    <location>
        <begin position="213"/>
        <end position="233"/>
    </location>
</feature>
<organism evidence="8 9">
    <name type="scientific">Janibacter indicus</name>
    <dbReference type="NCBI Taxonomy" id="857417"/>
    <lineage>
        <taxon>Bacteria</taxon>
        <taxon>Bacillati</taxon>
        <taxon>Actinomycetota</taxon>
        <taxon>Actinomycetes</taxon>
        <taxon>Micrococcales</taxon>
        <taxon>Intrasporangiaceae</taxon>
        <taxon>Janibacter</taxon>
    </lineage>
</organism>